<feature type="signal peptide" evidence="1">
    <location>
        <begin position="1"/>
        <end position="25"/>
    </location>
</feature>
<dbReference type="Proteomes" id="UP001054837">
    <property type="component" value="Unassembled WGS sequence"/>
</dbReference>
<feature type="chain" id="PRO_5043730468" description="Secreted protein" evidence="1">
    <location>
        <begin position="26"/>
        <end position="115"/>
    </location>
</feature>
<organism evidence="2 3">
    <name type="scientific">Caerostris darwini</name>
    <dbReference type="NCBI Taxonomy" id="1538125"/>
    <lineage>
        <taxon>Eukaryota</taxon>
        <taxon>Metazoa</taxon>
        <taxon>Ecdysozoa</taxon>
        <taxon>Arthropoda</taxon>
        <taxon>Chelicerata</taxon>
        <taxon>Arachnida</taxon>
        <taxon>Araneae</taxon>
        <taxon>Araneomorphae</taxon>
        <taxon>Entelegynae</taxon>
        <taxon>Araneoidea</taxon>
        <taxon>Araneidae</taxon>
        <taxon>Caerostris</taxon>
    </lineage>
</organism>
<comment type="caution">
    <text evidence="2">The sequence shown here is derived from an EMBL/GenBank/DDBJ whole genome shotgun (WGS) entry which is preliminary data.</text>
</comment>
<dbReference type="AlphaFoldDB" id="A0AAV4WIV2"/>
<accession>A0AAV4WIV2</accession>
<evidence type="ECO:0000313" key="3">
    <source>
        <dbReference type="Proteomes" id="UP001054837"/>
    </source>
</evidence>
<name>A0AAV4WIV2_9ARAC</name>
<keyword evidence="3" id="KW-1185">Reference proteome</keyword>
<evidence type="ECO:0000256" key="1">
    <source>
        <dbReference type="SAM" id="SignalP"/>
    </source>
</evidence>
<gene>
    <name evidence="2" type="ORF">CDAR_549161</name>
</gene>
<keyword evidence="1" id="KW-0732">Signal</keyword>
<evidence type="ECO:0000313" key="2">
    <source>
        <dbReference type="EMBL" id="GIY82557.1"/>
    </source>
</evidence>
<evidence type="ECO:0008006" key="4">
    <source>
        <dbReference type="Google" id="ProtNLM"/>
    </source>
</evidence>
<sequence length="115" mass="12482">MFIPFGNSVCLFVFRPCCVTSLTSAVSRARALCTRPGEAERAICRRTQFARGEKEGSCDVSRCFVFCVYPACVSVCSVRACWRCPGTSDGRTARICGASRRHDPPSGRCPCSKSG</sequence>
<dbReference type="EMBL" id="BPLQ01014724">
    <property type="protein sequence ID" value="GIY82557.1"/>
    <property type="molecule type" value="Genomic_DNA"/>
</dbReference>
<proteinExistence type="predicted"/>
<reference evidence="2 3" key="1">
    <citation type="submission" date="2021-06" db="EMBL/GenBank/DDBJ databases">
        <title>Caerostris darwini draft genome.</title>
        <authorList>
            <person name="Kono N."/>
            <person name="Arakawa K."/>
        </authorList>
    </citation>
    <scope>NUCLEOTIDE SEQUENCE [LARGE SCALE GENOMIC DNA]</scope>
</reference>
<protein>
    <recommendedName>
        <fullName evidence="4">Secreted protein</fullName>
    </recommendedName>
</protein>